<keyword evidence="2" id="KW-1185">Reference proteome</keyword>
<sequence>MPKTRPVGALVERGGGNVGEMGWRPLSGRIAALWAQIIGAIVSSDIENGYSLKTRLVEAVVKWGGIDVGGMGVGVNRPLSGSTALP</sequence>
<gene>
    <name evidence="1" type="ORF">ARMSODRAFT_952387</name>
</gene>
<dbReference type="AlphaFoldDB" id="A0A2H3BWJ0"/>
<accession>A0A2H3BWJ0</accession>
<evidence type="ECO:0000313" key="2">
    <source>
        <dbReference type="Proteomes" id="UP000218334"/>
    </source>
</evidence>
<organism evidence="1 2">
    <name type="scientific">Armillaria solidipes</name>
    <dbReference type="NCBI Taxonomy" id="1076256"/>
    <lineage>
        <taxon>Eukaryota</taxon>
        <taxon>Fungi</taxon>
        <taxon>Dikarya</taxon>
        <taxon>Basidiomycota</taxon>
        <taxon>Agaricomycotina</taxon>
        <taxon>Agaricomycetes</taxon>
        <taxon>Agaricomycetidae</taxon>
        <taxon>Agaricales</taxon>
        <taxon>Marasmiineae</taxon>
        <taxon>Physalacriaceae</taxon>
        <taxon>Armillaria</taxon>
    </lineage>
</organism>
<dbReference type="Proteomes" id="UP000218334">
    <property type="component" value="Unassembled WGS sequence"/>
</dbReference>
<evidence type="ECO:0000313" key="1">
    <source>
        <dbReference type="EMBL" id="PBK73354.1"/>
    </source>
</evidence>
<proteinExistence type="predicted"/>
<reference evidence="2" key="1">
    <citation type="journal article" date="2017" name="Nat. Ecol. Evol.">
        <title>Genome expansion and lineage-specific genetic innovations in the forest pathogenic fungi Armillaria.</title>
        <authorList>
            <person name="Sipos G."/>
            <person name="Prasanna A.N."/>
            <person name="Walter M.C."/>
            <person name="O'Connor E."/>
            <person name="Balint B."/>
            <person name="Krizsan K."/>
            <person name="Kiss B."/>
            <person name="Hess J."/>
            <person name="Varga T."/>
            <person name="Slot J."/>
            <person name="Riley R."/>
            <person name="Boka B."/>
            <person name="Rigling D."/>
            <person name="Barry K."/>
            <person name="Lee J."/>
            <person name="Mihaltcheva S."/>
            <person name="LaButti K."/>
            <person name="Lipzen A."/>
            <person name="Waldron R."/>
            <person name="Moloney N.M."/>
            <person name="Sperisen C."/>
            <person name="Kredics L."/>
            <person name="Vagvoelgyi C."/>
            <person name="Patrignani A."/>
            <person name="Fitzpatrick D."/>
            <person name="Nagy I."/>
            <person name="Doyle S."/>
            <person name="Anderson J.B."/>
            <person name="Grigoriev I.V."/>
            <person name="Gueldener U."/>
            <person name="Muensterkoetter M."/>
            <person name="Nagy L.G."/>
        </authorList>
    </citation>
    <scope>NUCLEOTIDE SEQUENCE [LARGE SCALE GENOMIC DNA]</scope>
    <source>
        <strain evidence="2">28-4</strain>
    </source>
</reference>
<name>A0A2H3BWJ0_9AGAR</name>
<dbReference type="EMBL" id="KZ293420">
    <property type="protein sequence ID" value="PBK73354.1"/>
    <property type="molecule type" value="Genomic_DNA"/>
</dbReference>
<protein>
    <submittedName>
        <fullName evidence="1">Uncharacterized protein</fullName>
    </submittedName>
</protein>